<organism evidence="2 3">
    <name type="scientific">Asticcacaulis endophyticus</name>
    <dbReference type="NCBI Taxonomy" id="1395890"/>
    <lineage>
        <taxon>Bacteria</taxon>
        <taxon>Pseudomonadati</taxon>
        <taxon>Pseudomonadota</taxon>
        <taxon>Alphaproteobacteria</taxon>
        <taxon>Caulobacterales</taxon>
        <taxon>Caulobacteraceae</taxon>
        <taxon>Asticcacaulis</taxon>
    </lineage>
</organism>
<proteinExistence type="predicted"/>
<accession>A0A918PS66</accession>
<protein>
    <submittedName>
        <fullName evidence="2">Uncharacterized protein</fullName>
    </submittedName>
</protein>
<dbReference type="Proteomes" id="UP000662572">
    <property type="component" value="Unassembled WGS sequence"/>
</dbReference>
<evidence type="ECO:0000313" key="2">
    <source>
        <dbReference type="EMBL" id="GGZ20145.1"/>
    </source>
</evidence>
<keyword evidence="1" id="KW-1133">Transmembrane helix</keyword>
<comment type="caution">
    <text evidence="2">The sequence shown here is derived from an EMBL/GenBank/DDBJ whole genome shotgun (WGS) entry which is preliminary data.</text>
</comment>
<dbReference type="AlphaFoldDB" id="A0A918PS66"/>
<evidence type="ECO:0000256" key="1">
    <source>
        <dbReference type="SAM" id="Phobius"/>
    </source>
</evidence>
<feature type="transmembrane region" description="Helical" evidence="1">
    <location>
        <begin position="6"/>
        <end position="25"/>
    </location>
</feature>
<name>A0A918PS66_9CAUL</name>
<keyword evidence="1" id="KW-0812">Transmembrane</keyword>
<reference evidence="2" key="2">
    <citation type="submission" date="2020-09" db="EMBL/GenBank/DDBJ databases">
        <authorList>
            <person name="Sun Q."/>
            <person name="Kim S."/>
        </authorList>
    </citation>
    <scope>NUCLEOTIDE SEQUENCE</scope>
    <source>
        <strain evidence="2">KCTC 32296</strain>
    </source>
</reference>
<dbReference type="RefSeq" id="WP_268247442.1">
    <property type="nucleotide sequence ID" value="NZ_BMZB01000001.1"/>
</dbReference>
<keyword evidence="3" id="KW-1185">Reference proteome</keyword>
<sequence length="41" mass="4708">MNIWSIAIGLIVFLVAALVFTYALFKNIPDEPKNDDDEPWK</sequence>
<reference evidence="2" key="1">
    <citation type="journal article" date="2014" name="Int. J. Syst. Evol. Microbiol.">
        <title>Complete genome sequence of Corynebacterium casei LMG S-19264T (=DSM 44701T), isolated from a smear-ripened cheese.</title>
        <authorList>
            <consortium name="US DOE Joint Genome Institute (JGI-PGF)"/>
            <person name="Walter F."/>
            <person name="Albersmeier A."/>
            <person name="Kalinowski J."/>
            <person name="Ruckert C."/>
        </authorList>
    </citation>
    <scope>NUCLEOTIDE SEQUENCE</scope>
    <source>
        <strain evidence="2">KCTC 32296</strain>
    </source>
</reference>
<dbReference type="EMBL" id="BMZB01000001">
    <property type="protein sequence ID" value="GGZ20145.1"/>
    <property type="molecule type" value="Genomic_DNA"/>
</dbReference>
<gene>
    <name evidence="2" type="ORF">GCM10011273_00870</name>
</gene>
<keyword evidence="1" id="KW-0472">Membrane</keyword>
<evidence type="ECO:0000313" key="3">
    <source>
        <dbReference type="Proteomes" id="UP000662572"/>
    </source>
</evidence>